<dbReference type="PANTHER" id="PTHR33924">
    <property type="entry name" value="CATION-TRANSPORTING ATPASE"/>
    <property type="match status" value="1"/>
</dbReference>
<proteinExistence type="predicted"/>
<organism evidence="1 2">
    <name type="scientific">Vigna unguiculata</name>
    <name type="common">Cowpea</name>
    <dbReference type="NCBI Taxonomy" id="3917"/>
    <lineage>
        <taxon>Eukaryota</taxon>
        <taxon>Viridiplantae</taxon>
        <taxon>Streptophyta</taxon>
        <taxon>Embryophyta</taxon>
        <taxon>Tracheophyta</taxon>
        <taxon>Spermatophyta</taxon>
        <taxon>Magnoliopsida</taxon>
        <taxon>eudicotyledons</taxon>
        <taxon>Gunneridae</taxon>
        <taxon>Pentapetalae</taxon>
        <taxon>rosids</taxon>
        <taxon>fabids</taxon>
        <taxon>Fabales</taxon>
        <taxon>Fabaceae</taxon>
        <taxon>Papilionoideae</taxon>
        <taxon>50 kb inversion clade</taxon>
        <taxon>NPAAA clade</taxon>
        <taxon>indigoferoid/millettioid clade</taxon>
        <taxon>Phaseoleae</taxon>
        <taxon>Vigna</taxon>
    </lineage>
</organism>
<dbReference type="Proteomes" id="UP000501690">
    <property type="component" value="Linkage Group LG2"/>
</dbReference>
<gene>
    <name evidence="1" type="ORF">DEO72_LG2g5068</name>
</gene>
<evidence type="ECO:0000313" key="2">
    <source>
        <dbReference type="Proteomes" id="UP000501690"/>
    </source>
</evidence>
<evidence type="ECO:0000313" key="1">
    <source>
        <dbReference type="EMBL" id="QCD84713.1"/>
    </source>
</evidence>
<name>A0A4D6L877_VIGUN</name>
<dbReference type="PANTHER" id="PTHR33924:SF1">
    <property type="entry name" value="DNA-DIRECTED RNA POLYMERASE SUBUNIT BETA"/>
    <property type="match status" value="1"/>
</dbReference>
<reference evidence="1 2" key="1">
    <citation type="submission" date="2019-04" db="EMBL/GenBank/DDBJ databases">
        <title>An improved genome assembly and genetic linkage map for asparagus bean, Vigna unguiculata ssp. sesquipedialis.</title>
        <authorList>
            <person name="Xia Q."/>
            <person name="Zhang R."/>
            <person name="Dong Y."/>
        </authorList>
    </citation>
    <scope>NUCLEOTIDE SEQUENCE [LARGE SCALE GENOMIC DNA]</scope>
    <source>
        <tissue evidence="1">Leaf</tissue>
    </source>
</reference>
<sequence length="373" mass="41473">MPLYLMFIKAKGVCGRRSNVDGIYMSNTNLRGSKIIVLNLCVWVTHFLLALIQKREQQIFHYQNFMGSNHDSSDGLFKIRPRLADVTNCPSKRPFSLVSSDGGDSQFTKQMRLGGESLAKKKIQMQLGAQAHHSNEVLLQPKENQPILFPFCDDISSSYQKPCSPSEGSREHNPLGLKKYEFGEKVEGIAPTDCAVESGNKDICVVENSGSPRCGAVQMPSISASNDSNFRGLKPCSGHKGDGASNPVTDAADIKSCTCSLCSKAAYIWSDLHYQDAKGRLSAIRKSQKEAKLVIQKFSGLEDTVMHGQHQSEESLNLELSLVHQWKSLFVQMQNMYAQESSHLESSFESLKDLRERCKTDLDSNDNSHSEKQ</sequence>
<keyword evidence="2" id="KW-1185">Reference proteome</keyword>
<dbReference type="EMBL" id="CP039346">
    <property type="protein sequence ID" value="QCD84713.1"/>
    <property type="molecule type" value="Genomic_DNA"/>
</dbReference>
<protein>
    <submittedName>
        <fullName evidence="1">Uncharacterized protein</fullName>
    </submittedName>
</protein>
<dbReference type="AlphaFoldDB" id="A0A4D6L877"/>
<accession>A0A4D6L877</accession>